<dbReference type="Gene3D" id="1.20.120.1530">
    <property type="match status" value="1"/>
</dbReference>
<comment type="similarity">
    <text evidence="2">Belongs to the methyl-accepting chemotaxis (MCP) protein family.</text>
</comment>
<evidence type="ECO:0000256" key="1">
    <source>
        <dbReference type="ARBA" id="ARBA00023224"/>
    </source>
</evidence>
<name>A0ABW1QVN1_9ACTN</name>
<dbReference type="SUPFAM" id="SSF58104">
    <property type="entry name" value="Methyl-accepting chemotaxis protein (MCP) signaling domain"/>
    <property type="match status" value="1"/>
</dbReference>
<dbReference type="PROSITE" id="PS50111">
    <property type="entry name" value="CHEMOTAXIS_TRANSDUC_2"/>
    <property type="match status" value="1"/>
</dbReference>
<evidence type="ECO:0000256" key="3">
    <source>
        <dbReference type="PROSITE-ProRule" id="PRU00284"/>
    </source>
</evidence>
<dbReference type="Gene3D" id="1.10.287.950">
    <property type="entry name" value="Methyl-accepting chemotaxis protein"/>
    <property type="match status" value="1"/>
</dbReference>
<evidence type="ECO:0000313" key="5">
    <source>
        <dbReference type="EMBL" id="MFC6153577.1"/>
    </source>
</evidence>
<accession>A0ABW1QVN1</accession>
<dbReference type="RefSeq" id="WP_128221381.1">
    <property type="nucleotide sequence ID" value="NZ_CP034929.1"/>
</dbReference>
<dbReference type="PRINTS" id="PR00260">
    <property type="entry name" value="CHEMTRNSDUCR"/>
</dbReference>
<dbReference type="EMBL" id="JBHSQI010000003">
    <property type="protein sequence ID" value="MFC6153577.1"/>
    <property type="molecule type" value="Genomic_DNA"/>
</dbReference>
<dbReference type="Pfam" id="PF00015">
    <property type="entry name" value="MCPsignal"/>
    <property type="match status" value="1"/>
</dbReference>
<dbReference type="InterPro" id="IPR004089">
    <property type="entry name" value="MCPsignal_dom"/>
</dbReference>
<dbReference type="SMART" id="SM00283">
    <property type="entry name" value="MA"/>
    <property type="match status" value="1"/>
</dbReference>
<comment type="caution">
    <text evidence="5">The sequence shown here is derived from an EMBL/GenBank/DDBJ whole genome shotgun (WGS) entry which is preliminary data.</text>
</comment>
<keyword evidence="1 3" id="KW-0807">Transducer</keyword>
<feature type="domain" description="Methyl-accepting transducer" evidence="4">
    <location>
        <begin position="94"/>
        <end position="284"/>
    </location>
</feature>
<proteinExistence type="inferred from homology"/>
<sequence>MSTRTELAEARAELDAYRAAVQALLGVFDQAAEGNLEVRVPHTPGTEQSPDIIALRTAANRCLDRTDAYVRESGAVLTAASEGRYHRRFLLGGTAGAFRDGARVINEARADMAAAKARLDSTDGERRALADQLEETVLTVAEQVAAASTELSATAATLATSTAETVRQAESTGNTVVQLEAASEHISSVVSTIAQVAAQTKLLALNAAIEAARAGEAGRGFNVVATEVKALADHTAASTKEIGVRVTDVMRAAEESGETISRISESLREMAPMVDAITIAVDGVGNHSGYSGGYGSDDFGYGALHGDLQGLAKMAELLRSEVGEFLASLRA</sequence>
<protein>
    <submittedName>
        <fullName evidence="5">Methyl-accepting chemotaxis protein</fullName>
    </submittedName>
</protein>
<dbReference type="Proteomes" id="UP001596098">
    <property type="component" value="Unassembled WGS sequence"/>
</dbReference>
<dbReference type="PANTHER" id="PTHR32089:SF112">
    <property type="entry name" value="LYSOZYME-LIKE PROTEIN-RELATED"/>
    <property type="match status" value="1"/>
</dbReference>
<evidence type="ECO:0000256" key="2">
    <source>
        <dbReference type="ARBA" id="ARBA00029447"/>
    </source>
</evidence>
<dbReference type="InterPro" id="IPR004090">
    <property type="entry name" value="Chemotax_Me-accpt_rcpt"/>
</dbReference>
<evidence type="ECO:0000259" key="4">
    <source>
        <dbReference type="PROSITE" id="PS50111"/>
    </source>
</evidence>
<organism evidence="5 6">
    <name type="scientific">Nocardioides yefusunii</name>
    <dbReference type="NCBI Taxonomy" id="2500546"/>
    <lineage>
        <taxon>Bacteria</taxon>
        <taxon>Bacillati</taxon>
        <taxon>Actinomycetota</taxon>
        <taxon>Actinomycetes</taxon>
        <taxon>Propionibacteriales</taxon>
        <taxon>Nocardioidaceae</taxon>
        <taxon>Nocardioides</taxon>
    </lineage>
</organism>
<gene>
    <name evidence="5" type="ORF">ACFPWU_07850</name>
</gene>
<dbReference type="PANTHER" id="PTHR32089">
    <property type="entry name" value="METHYL-ACCEPTING CHEMOTAXIS PROTEIN MCPB"/>
    <property type="match status" value="1"/>
</dbReference>
<keyword evidence="6" id="KW-1185">Reference proteome</keyword>
<evidence type="ECO:0000313" key="6">
    <source>
        <dbReference type="Proteomes" id="UP001596098"/>
    </source>
</evidence>
<reference evidence="6" key="1">
    <citation type="journal article" date="2019" name="Int. J. Syst. Evol. Microbiol.">
        <title>The Global Catalogue of Microorganisms (GCM) 10K type strain sequencing project: providing services to taxonomists for standard genome sequencing and annotation.</title>
        <authorList>
            <consortium name="The Broad Institute Genomics Platform"/>
            <consortium name="The Broad Institute Genome Sequencing Center for Infectious Disease"/>
            <person name="Wu L."/>
            <person name="Ma J."/>
        </authorList>
    </citation>
    <scope>NUCLEOTIDE SEQUENCE [LARGE SCALE GENOMIC DNA]</scope>
    <source>
        <strain evidence="6">DFY28</strain>
    </source>
</reference>